<dbReference type="EMBL" id="MCRJ01000009">
    <property type="protein sequence ID" value="ODN72043.1"/>
    <property type="molecule type" value="Genomic_DNA"/>
</dbReference>
<reference evidence="1 2" key="1">
    <citation type="submission" date="2016-07" db="EMBL/GenBank/DDBJ databases">
        <title>Draft Genome Sequence of Methylobrevis pamukkalensis PK2.</title>
        <authorList>
            <person name="Vasilenko O.V."/>
            <person name="Doronina N.V."/>
            <person name="Shmareva M.N."/>
            <person name="Tarlachkov S.V."/>
            <person name="Mustakhimov I."/>
            <person name="Trotsenko Y.A."/>
        </authorList>
    </citation>
    <scope>NUCLEOTIDE SEQUENCE [LARGE SCALE GENOMIC DNA]</scope>
    <source>
        <strain evidence="1 2">PK2</strain>
    </source>
</reference>
<protein>
    <submittedName>
        <fullName evidence="1">Uncharacterized protein</fullName>
    </submittedName>
</protein>
<comment type="caution">
    <text evidence="1">The sequence shown here is derived from an EMBL/GenBank/DDBJ whole genome shotgun (WGS) entry which is preliminary data.</text>
</comment>
<organism evidence="1 2">
    <name type="scientific">Methylobrevis pamukkalensis</name>
    <dbReference type="NCBI Taxonomy" id="1439726"/>
    <lineage>
        <taxon>Bacteria</taxon>
        <taxon>Pseudomonadati</taxon>
        <taxon>Pseudomonadota</taxon>
        <taxon>Alphaproteobacteria</taxon>
        <taxon>Hyphomicrobiales</taxon>
        <taxon>Pleomorphomonadaceae</taxon>
        <taxon>Methylobrevis</taxon>
    </lineage>
</organism>
<dbReference type="AntiFam" id="ANF00139">
    <property type="entry name" value="Shadow ORF (opposite cya)"/>
</dbReference>
<accession>A0A1E3H6U8</accession>
<evidence type="ECO:0000313" key="2">
    <source>
        <dbReference type="Proteomes" id="UP000094622"/>
    </source>
</evidence>
<sequence>MAEHRGVRTAPAVEDICARAAHERVVAGSALEQIVPGASVERIVTGVADQPVAAAFADQHIVPVETGDDIVPRIAAQMIVVCVAGQPQIAAAEKASCADAGQKPHVGGTEQLAVDEVELDVAVTGVDLHYPRRIDVRHGDGQDVGTVEGEGVASVPLIGRRGLIAHAELYVPGFFIRRIEAVSVVVIIGYAREEGGIPGPCKVRRHHHDAVVTLPVVLVGATVGARSALPKLVPHQDVACRGVGDHVSDDTPDRFHRIARHIEAHRSARHGLCREGIARRRHAVPRARPVLADKSEVAGLHQPDGMGLRGGLQ</sequence>
<dbReference type="AlphaFoldDB" id="A0A1E3H6U8"/>
<name>A0A1E3H6U8_9HYPH</name>
<gene>
    <name evidence="1" type="ORF">A6302_00668</name>
</gene>
<dbReference type="Proteomes" id="UP000094622">
    <property type="component" value="Unassembled WGS sequence"/>
</dbReference>
<evidence type="ECO:0000313" key="1">
    <source>
        <dbReference type="EMBL" id="ODN72043.1"/>
    </source>
</evidence>
<keyword evidence="2" id="KW-1185">Reference proteome</keyword>
<proteinExistence type="predicted"/>